<keyword evidence="2" id="KW-1185">Reference proteome</keyword>
<evidence type="ECO:0000313" key="2">
    <source>
        <dbReference type="Proteomes" id="UP000056968"/>
    </source>
</evidence>
<name>A0A0S3F1V6_9SPHN</name>
<dbReference type="KEGG" id="sbd:ATN00_16315"/>
<dbReference type="AlphaFoldDB" id="A0A0S3F1V6"/>
<proteinExistence type="predicted"/>
<reference evidence="1 2" key="1">
    <citation type="submission" date="2015-11" db="EMBL/GenBank/DDBJ databases">
        <title>A Two-component Flavoprotein Monooxygenase System MeaXY Responsible for para-Hydroxylation of 2-Methyl-6-ethylaniline and 2,6-Diethylaniline in Sphingobium baderi DE-13.</title>
        <authorList>
            <person name="Cheng M."/>
            <person name="Meng Q."/>
            <person name="Yang Y."/>
            <person name="Chu C."/>
            <person name="Yan X."/>
            <person name="He J."/>
            <person name="Li S."/>
        </authorList>
    </citation>
    <scope>NUCLEOTIDE SEQUENCE [LARGE SCALE GENOMIC DNA]</scope>
    <source>
        <strain evidence="1 2">DE-13</strain>
    </source>
</reference>
<organism evidence="1 2">
    <name type="scientific">Sphingobium baderi</name>
    <dbReference type="NCBI Taxonomy" id="1332080"/>
    <lineage>
        <taxon>Bacteria</taxon>
        <taxon>Pseudomonadati</taxon>
        <taxon>Pseudomonadota</taxon>
        <taxon>Alphaproteobacteria</taxon>
        <taxon>Sphingomonadales</taxon>
        <taxon>Sphingomonadaceae</taxon>
        <taxon>Sphingobium</taxon>
    </lineage>
</organism>
<accession>A0A0S3F1V6</accession>
<dbReference type="Proteomes" id="UP000056968">
    <property type="component" value="Chromosome"/>
</dbReference>
<evidence type="ECO:0000313" key="1">
    <source>
        <dbReference type="EMBL" id="ALR21628.1"/>
    </source>
</evidence>
<gene>
    <name evidence="1" type="ORF">ATN00_16315</name>
</gene>
<protein>
    <submittedName>
        <fullName evidence="1">Uncharacterized protein</fullName>
    </submittedName>
</protein>
<dbReference type="STRING" id="1332080.ATN00_16315"/>
<sequence>MYILPSQQQRRLLLLHDLHNPPDLGAREALDLDQPWRRACYVGARFAGTNRMNMSRRMVIHIDDDATPPWR</sequence>
<dbReference type="EMBL" id="CP013264">
    <property type="protein sequence ID" value="ALR21628.1"/>
    <property type="molecule type" value="Genomic_DNA"/>
</dbReference>